<evidence type="ECO:0000313" key="1">
    <source>
        <dbReference type="EMBL" id="CAD8650732.1"/>
    </source>
</evidence>
<accession>A0A7S0QNW2</accession>
<dbReference type="EMBL" id="HBEZ01048712">
    <property type="protein sequence ID" value="CAD8650732.1"/>
    <property type="molecule type" value="Transcribed_RNA"/>
</dbReference>
<reference evidence="1" key="1">
    <citation type="submission" date="2021-01" db="EMBL/GenBank/DDBJ databases">
        <authorList>
            <person name="Corre E."/>
            <person name="Pelletier E."/>
            <person name="Niang G."/>
            <person name="Scheremetjew M."/>
            <person name="Finn R."/>
            <person name="Kale V."/>
            <person name="Holt S."/>
            <person name="Cochrane G."/>
            <person name="Meng A."/>
            <person name="Brown T."/>
            <person name="Cohen L."/>
        </authorList>
    </citation>
    <scope>NUCLEOTIDE SEQUENCE</scope>
    <source>
        <strain evidence="1">CCAP979/52</strain>
    </source>
</reference>
<evidence type="ECO:0008006" key="2">
    <source>
        <dbReference type="Google" id="ProtNLM"/>
    </source>
</evidence>
<protein>
    <recommendedName>
        <fullName evidence="2">F-box domain-containing protein</fullName>
    </recommendedName>
</protein>
<organism evidence="1">
    <name type="scientific">Cryptomonas curvata</name>
    <dbReference type="NCBI Taxonomy" id="233186"/>
    <lineage>
        <taxon>Eukaryota</taxon>
        <taxon>Cryptophyceae</taxon>
        <taxon>Cryptomonadales</taxon>
        <taxon>Cryptomonadaceae</taxon>
        <taxon>Cryptomonas</taxon>
    </lineage>
</organism>
<gene>
    <name evidence="1" type="ORF">CCUR1050_LOCUS26780</name>
</gene>
<name>A0A7S0QNW2_9CRYP</name>
<proteinExistence type="predicted"/>
<dbReference type="AlphaFoldDB" id="A0A7S0QNW2"/>
<sequence length="104" mass="11918">MFGNSDAVHRLLCEFSKIQDVSALRKTNRQLKTFIDDHPQLWRQIEFSPPGLCRVARLESATSMERFLRKGAEDGNVEAQMMLALLYHHGYRCPCHPLAIPGCF</sequence>